<name>A0A2G2ZX47_CAPAN</name>
<dbReference type="EMBL" id="AYRZ02000003">
    <property type="protein sequence ID" value="PHT86563.1"/>
    <property type="molecule type" value="Genomic_DNA"/>
</dbReference>
<dbReference type="AlphaFoldDB" id="A0A2G2ZX47"/>
<dbReference type="Proteomes" id="UP000222542">
    <property type="component" value="Unassembled WGS sequence"/>
</dbReference>
<dbReference type="Gramene" id="PHT86563">
    <property type="protein sequence ID" value="PHT86563"/>
    <property type="gene ID" value="T459_08669"/>
</dbReference>
<accession>A0A2G2ZX47</accession>
<keyword evidence="2" id="KW-1185">Reference proteome</keyword>
<evidence type="ECO:0000313" key="1">
    <source>
        <dbReference type="EMBL" id="PHT86563.1"/>
    </source>
</evidence>
<comment type="caution">
    <text evidence="1">The sequence shown here is derived from an EMBL/GenBank/DDBJ whole genome shotgun (WGS) entry which is preliminary data.</text>
</comment>
<dbReference type="STRING" id="4072.A0A2G2ZX47"/>
<protein>
    <submittedName>
        <fullName evidence="1">Uncharacterized protein</fullName>
    </submittedName>
</protein>
<organism evidence="1 2">
    <name type="scientific">Capsicum annuum</name>
    <name type="common">Capsicum pepper</name>
    <dbReference type="NCBI Taxonomy" id="4072"/>
    <lineage>
        <taxon>Eukaryota</taxon>
        <taxon>Viridiplantae</taxon>
        <taxon>Streptophyta</taxon>
        <taxon>Embryophyta</taxon>
        <taxon>Tracheophyta</taxon>
        <taxon>Spermatophyta</taxon>
        <taxon>Magnoliopsida</taxon>
        <taxon>eudicotyledons</taxon>
        <taxon>Gunneridae</taxon>
        <taxon>Pentapetalae</taxon>
        <taxon>asterids</taxon>
        <taxon>lamiids</taxon>
        <taxon>Solanales</taxon>
        <taxon>Solanaceae</taxon>
        <taxon>Solanoideae</taxon>
        <taxon>Capsiceae</taxon>
        <taxon>Capsicum</taxon>
    </lineage>
</organism>
<gene>
    <name evidence="1" type="ORF">T459_08669</name>
</gene>
<evidence type="ECO:0000313" key="2">
    <source>
        <dbReference type="Proteomes" id="UP000222542"/>
    </source>
</evidence>
<sequence length="106" mass="11930">MNVFFLFQEILSRNRALRGDAANPTEDFMDFFSGKREVGLGKGSDPTHGWSKGSKSGSLIILSLGGISPIVQARRGSSLNNRQSRQRVFRNRPYLTVEYRELLIPN</sequence>
<reference evidence="1 2" key="2">
    <citation type="journal article" date="2017" name="Genome Biol.">
        <title>New reference genome sequences of hot pepper reveal the massive evolution of plant disease-resistance genes by retroduplication.</title>
        <authorList>
            <person name="Kim S."/>
            <person name="Park J."/>
            <person name="Yeom S.I."/>
            <person name="Kim Y.M."/>
            <person name="Seo E."/>
            <person name="Kim K.T."/>
            <person name="Kim M.S."/>
            <person name="Lee J.M."/>
            <person name="Cheong K."/>
            <person name="Shin H.S."/>
            <person name="Kim S.B."/>
            <person name="Han K."/>
            <person name="Lee J."/>
            <person name="Park M."/>
            <person name="Lee H.A."/>
            <person name="Lee H.Y."/>
            <person name="Lee Y."/>
            <person name="Oh S."/>
            <person name="Lee J.H."/>
            <person name="Choi E."/>
            <person name="Choi E."/>
            <person name="Lee S.E."/>
            <person name="Jeon J."/>
            <person name="Kim H."/>
            <person name="Choi G."/>
            <person name="Song H."/>
            <person name="Lee J."/>
            <person name="Lee S.C."/>
            <person name="Kwon J.K."/>
            <person name="Lee H.Y."/>
            <person name="Koo N."/>
            <person name="Hong Y."/>
            <person name="Kim R.W."/>
            <person name="Kang W.H."/>
            <person name="Huh J.H."/>
            <person name="Kang B.C."/>
            <person name="Yang T.J."/>
            <person name="Lee Y.H."/>
            <person name="Bennetzen J.L."/>
            <person name="Choi D."/>
        </authorList>
    </citation>
    <scope>NUCLEOTIDE SEQUENCE [LARGE SCALE GENOMIC DNA]</scope>
    <source>
        <strain evidence="2">cv. CM334</strain>
    </source>
</reference>
<reference evidence="1 2" key="1">
    <citation type="journal article" date="2014" name="Nat. Genet.">
        <title>Genome sequence of the hot pepper provides insights into the evolution of pungency in Capsicum species.</title>
        <authorList>
            <person name="Kim S."/>
            <person name="Park M."/>
            <person name="Yeom S.I."/>
            <person name="Kim Y.M."/>
            <person name="Lee J.M."/>
            <person name="Lee H.A."/>
            <person name="Seo E."/>
            <person name="Choi J."/>
            <person name="Cheong K."/>
            <person name="Kim K.T."/>
            <person name="Jung K."/>
            <person name="Lee G.W."/>
            <person name="Oh S.K."/>
            <person name="Bae C."/>
            <person name="Kim S.B."/>
            <person name="Lee H.Y."/>
            <person name="Kim S.Y."/>
            <person name="Kim M.S."/>
            <person name="Kang B.C."/>
            <person name="Jo Y.D."/>
            <person name="Yang H.B."/>
            <person name="Jeong H.J."/>
            <person name="Kang W.H."/>
            <person name="Kwon J.K."/>
            <person name="Shin C."/>
            <person name="Lim J.Y."/>
            <person name="Park J.H."/>
            <person name="Huh J.H."/>
            <person name="Kim J.S."/>
            <person name="Kim B.D."/>
            <person name="Cohen O."/>
            <person name="Paran I."/>
            <person name="Suh M.C."/>
            <person name="Lee S.B."/>
            <person name="Kim Y.K."/>
            <person name="Shin Y."/>
            <person name="Noh S.J."/>
            <person name="Park J."/>
            <person name="Seo Y.S."/>
            <person name="Kwon S.Y."/>
            <person name="Kim H.A."/>
            <person name="Park J.M."/>
            <person name="Kim H.J."/>
            <person name="Choi S.B."/>
            <person name="Bosland P.W."/>
            <person name="Reeves G."/>
            <person name="Jo S.H."/>
            <person name="Lee B.W."/>
            <person name="Cho H.T."/>
            <person name="Choi H.S."/>
            <person name="Lee M.S."/>
            <person name="Yu Y."/>
            <person name="Do Choi Y."/>
            <person name="Park B.S."/>
            <person name="van Deynze A."/>
            <person name="Ashrafi H."/>
            <person name="Hill T."/>
            <person name="Kim W.T."/>
            <person name="Pai H.S."/>
            <person name="Ahn H.K."/>
            <person name="Yeam I."/>
            <person name="Giovannoni J.J."/>
            <person name="Rose J.K."/>
            <person name="Sorensen I."/>
            <person name="Lee S.J."/>
            <person name="Kim R.W."/>
            <person name="Choi I.Y."/>
            <person name="Choi B.S."/>
            <person name="Lim J.S."/>
            <person name="Lee Y.H."/>
            <person name="Choi D."/>
        </authorList>
    </citation>
    <scope>NUCLEOTIDE SEQUENCE [LARGE SCALE GENOMIC DNA]</scope>
    <source>
        <strain evidence="2">cv. CM334</strain>
    </source>
</reference>
<proteinExistence type="predicted"/>